<proteinExistence type="predicted"/>
<evidence type="ECO:0000313" key="3">
    <source>
        <dbReference type="Proteomes" id="UP001597601"/>
    </source>
</evidence>
<name>A0ABW5XK34_9SPHI</name>
<gene>
    <name evidence="2" type="ORF">ACFSYC_03480</name>
</gene>
<keyword evidence="1" id="KW-0732">Signal</keyword>
<organism evidence="2 3">
    <name type="scientific">Mucilaginibacter antarcticus</name>
    <dbReference type="NCBI Taxonomy" id="1855725"/>
    <lineage>
        <taxon>Bacteria</taxon>
        <taxon>Pseudomonadati</taxon>
        <taxon>Bacteroidota</taxon>
        <taxon>Sphingobacteriia</taxon>
        <taxon>Sphingobacteriales</taxon>
        <taxon>Sphingobacteriaceae</taxon>
        <taxon>Mucilaginibacter</taxon>
    </lineage>
</organism>
<reference evidence="3" key="1">
    <citation type="journal article" date="2019" name="Int. J. Syst. Evol. Microbiol.">
        <title>The Global Catalogue of Microorganisms (GCM) 10K type strain sequencing project: providing services to taxonomists for standard genome sequencing and annotation.</title>
        <authorList>
            <consortium name="The Broad Institute Genomics Platform"/>
            <consortium name="The Broad Institute Genome Sequencing Center for Infectious Disease"/>
            <person name="Wu L."/>
            <person name="Ma J."/>
        </authorList>
    </citation>
    <scope>NUCLEOTIDE SEQUENCE [LARGE SCALE GENOMIC DNA]</scope>
    <source>
        <strain evidence="3">KCTC 52232</strain>
    </source>
</reference>
<feature type="chain" id="PRO_5046637341" evidence="1">
    <location>
        <begin position="23"/>
        <end position="135"/>
    </location>
</feature>
<comment type="caution">
    <text evidence="2">The sequence shown here is derived from an EMBL/GenBank/DDBJ whole genome shotgun (WGS) entry which is preliminary data.</text>
</comment>
<feature type="signal peptide" evidence="1">
    <location>
        <begin position="1"/>
        <end position="22"/>
    </location>
</feature>
<keyword evidence="3" id="KW-1185">Reference proteome</keyword>
<accession>A0ABW5XK34</accession>
<evidence type="ECO:0000256" key="1">
    <source>
        <dbReference type="SAM" id="SignalP"/>
    </source>
</evidence>
<evidence type="ECO:0000313" key="2">
    <source>
        <dbReference type="EMBL" id="MFD2863741.1"/>
    </source>
</evidence>
<protein>
    <submittedName>
        <fullName evidence="2">Uncharacterized protein</fullName>
    </submittedName>
</protein>
<dbReference type="EMBL" id="JBHUON010000002">
    <property type="protein sequence ID" value="MFD2863741.1"/>
    <property type="molecule type" value="Genomic_DNA"/>
</dbReference>
<dbReference type="Proteomes" id="UP001597601">
    <property type="component" value="Unassembled WGS sequence"/>
</dbReference>
<dbReference type="RefSeq" id="WP_377123560.1">
    <property type="nucleotide sequence ID" value="NZ_JBHUON010000002.1"/>
</dbReference>
<sequence length="135" mass="14337">MVKRFTALFLTQLCLVTVIALALNLNFCNDALAGVKSAAAAVTPPGDKLLPPVIVKKTIEPQQPDAKVKGIAQAESTSVISKLFSFEIPKTTFGDFVLSAQKALLSKLINDSPALPPPPCGKTSQYIKNGVLRCN</sequence>